<feature type="compositionally biased region" description="Basic and acidic residues" evidence="1">
    <location>
        <begin position="91"/>
        <end position="102"/>
    </location>
</feature>
<evidence type="ECO:0000313" key="2">
    <source>
        <dbReference type="EMBL" id="KXH42974.1"/>
    </source>
</evidence>
<dbReference type="EMBL" id="JFBX01000289">
    <property type="protein sequence ID" value="KXH42974.1"/>
    <property type="molecule type" value="Genomic_DNA"/>
</dbReference>
<gene>
    <name evidence="2" type="ORF">CSIM01_01728</name>
</gene>
<keyword evidence="3" id="KW-1185">Reference proteome</keyword>
<proteinExistence type="predicted"/>
<name>A0A135T4E1_9PEZI</name>
<evidence type="ECO:0000313" key="3">
    <source>
        <dbReference type="Proteomes" id="UP000070328"/>
    </source>
</evidence>
<comment type="caution">
    <text evidence="2">The sequence shown here is derived from an EMBL/GenBank/DDBJ whole genome shotgun (WGS) entry which is preliminary data.</text>
</comment>
<dbReference type="Proteomes" id="UP000070328">
    <property type="component" value="Unassembled WGS sequence"/>
</dbReference>
<evidence type="ECO:0000256" key="1">
    <source>
        <dbReference type="SAM" id="MobiDB-lite"/>
    </source>
</evidence>
<reference evidence="2 3" key="1">
    <citation type="submission" date="2014-02" db="EMBL/GenBank/DDBJ databases">
        <title>The genome sequence of Colletotrichum simmondsii CBS122122.</title>
        <authorList>
            <person name="Baroncelli R."/>
            <person name="Thon M.R."/>
        </authorList>
    </citation>
    <scope>NUCLEOTIDE SEQUENCE [LARGE SCALE GENOMIC DNA]</scope>
    <source>
        <strain evidence="2 3">CBS122122</strain>
    </source>
</reference>
<accession>A0A135T4E1</accession>
<organism evidence="2 3">
    <name type="scientific">Colletotrichum simmondsii</name>
    <dbReference type="NCBI Taxonomy" id="703756"/>
    <lineage>
        <taxon>Eukaryota</taxon>
        <taxon>Fungi</taxon>
        <taxon>Dikarya</taxon>
        <taxon>Ascomycota</taxon>
        <taxon>Pezizomycotina</taxon>
        <taxon>Sordariomycetes</taxon>
        <taxon>Hypocreomycetidae</taxon>
        <taxon>Glomerellales</taxon>
        <taxon>Glomerellaceae</taxon>
        <taxon>Colletotrichum</taxon>
        <taxon>Colletotrichum acutatum species complex</taxon>
    </lineage>
</organism>
<dbReference type="AlphaFoldDB" id="A0A135T4E1"/>
<sequence length="135" mass="14814">MNLSRHAGADLRVVPYPTAVGCEWESAVGPNGDPTTSNPEQEQHWPARGGRSQQEHSPNQRRDRPTVLRSTLGGNWEGRKSLWDVPPKSSEPGKKCQDREGGKISSHGFPPARLPKLARSIHQAPQSAYLFSISA</sequence>
<protein>
    <submittedName>
        <fullName evidence="2">Uncharacterized protein</fullName>
    </submittedName>
</protein>
<feature type="region of interest" description="Disordered" evidence="1">
    <location>
        <begin position="23"/>
        <end position="113"/>
    </location>
</feature>